<dbReference type="PANTHER" id="PTHR43280:SF28">
    <property type="entry name" value="HTH-TYPE TRANSCRIPTIONAL ACTIVATOR RHAS"/>
    <property type="match status" value="1"/>
</dbReference>
<feature type="domain" description="HTH araC/xylS-type" evidence="4">
    <location>
        <begin position="161"/>
        <end position="259"/>
    </location>
</feature>
<sequence length="262" mass="30494">MNIEQFEYLNPNIIHFVERKNTPDWIIPKRQNGFHELYFILDGKAAFNVDGQCFTAQAGDIVYIKGGSTREAHTYKACPVHTFAVNFHWLNDNHVSLPFGALLKNKMNQDILAYLTEIQQVHSLKPTFSKFKERALFMLLLNHLFQLYFCRVQSNIDPRIKKILDYIHLHFADQIEINRLAHMINLHAVYLGKLFKENTGFTVKAYLNRIRINQAERLLAAGQFSVTEVAEQCGFSDIYYFSKVFKRTKGYSPSIVIKQNII</sequence>
<dbReference type="PROSITE" id="PS01124">
    <property type="entry name" value="HTH_ARAC_FAMILY_2"/>
    <property type="match status" value="1"/>
</dbReference>
<dbReference type="InterPro" id="IPR018060">
    <property type="entry name" value="HTH_AraC"/>
</dbReference>
<dbReference type="RefSeq" id="WP_246563667.1">
    <property type="nucleotide sequence ID" value="NZ_BOSE01000006.1"/>
</dbReference>
<dbReference type="GO" id="GO:0043565">
    <property type="term" value="F:sequence-specific DNA binding"/>
    <property type="evidence" value="ECO:0007669"/>
    <property type="project" value="InterPro"/>
</dbReference>
<dbReference type="PROSITE" id="PS00041">
    <property type="entry name" value="HTH_ARAC_FAMILY_1"/>
    <property type="match status" value="1"/>
</dbReference>
<keyword evidence="6" id="KW-1185">Reference proteome</keyword>
<proteinExistence type="predicted"/>
<dbReference type="SUPFAM" id="SSF51215">
    <property type="entry name" value="Regulatory protein AraC"/>
    <property type="match status" value="1"/>
</dbReference>
<dbReference type="EMBL" id="BOSE01000006">
    <property type="protein sequence ID" value="GIP17668.1"/>
    <property type="molecule type" value="Genomic_DNA"/>
</dbReference>
<dbReference type="Pfam" id="PF12833">
    <property type="entry name" value="HTH_18"/>
    <property type="match status" value="1"/>
</dbReference>
<keyword evidence="3" id="KW-0804">Transcription</keyword>
<dbReference type="Proteomes" id="UP000683139">
    <property type="component" value="Unassembled WGS sequence"/>
</dbReference>
<keyword evidence="1" id="KW-0805">Transcription regulation</keyword>
<dbReference type="InterPro" id="IPR009057">
    <property type="entry name" value="Homeodomain-like_sf"/>
</dbReference>
<dbReference type="Gene3D" id="1.10.10.60">
    <property type="entry name" value="Homeodomain-like"/>
    <property type="match status" value="2"/>
</dbReference>
<gene>
    <name evidence="5" type="ORF">J40TS1_33100</name>
</gene>
<accession>A0A919YPI3</accession>
<dbReference type="SUPFAM" id="SSF46689">
    <property type="entry name" value="Homeodomain-like"/>
    <property type="match status" value="2"/>
</dbReference>
<evidence type="ECO:0000259" key="4">
    <source>
        <dbReference type="PROSITE" id="PS01124"/>
    </source>
</evidence>
<evidence type="ECO:0000256" key="3">
    <source>
        <dbReference type="ARBA" id="ARBA00023163"/>
    </source>
</evidence>
<name>A0A919YPI3_9BACL</name>
<dbReference type="SMART" id="SM00342">
    <property type="entry name" value="HTH_ARAC"/>
    <property type="match status" value="1"/>
</dbReference>
<evidence type="ECO:0000256" key="1">
    <source>
        <dbReference type="ARBA" id="ARBA00023015"/>
    </source>
</evidence>
<evidence type="ECO:0000313" key="6">
    <source>
        <dbReference type="Proteomes" id="UP000683139"/>
    </source>
</evidence>
<dbReference type="InterPro" id="IPR014710">
    <property type="entry name" value="RmlC-like_jellyroll"/>
</dbReference>
<reference evidence="5" key="1">
    <citation type="submission" date="2021-03" db="EMBL/GenBank/DDBJ databases">
        <title>Antimicrobial resistance genes in bacteria isolated from Japanese honey, and their potential for conferring macrolide and lincosamide resistance in the American foulbrood pathogen Paenibacillus larvae.</title>
        <authorList>
            <person name="Okamoto M."/>
            <person name="Kumagai M."/>
            <person name="Kanamori H."/>
            <person name="Takamatsu D."/>
        </authorList>
    </citation>
    <scope>NUCLEOTIDE SEQUENCE</scope>
    <source>
        <strain evidence="5">J40TS1</strain>
    </source>
</reference>
<comment type="caution">
    <text evidence="5">The sequence shown here is derived from an EMBL/GenBank/DDBJ whole genome shotgun (WGS) entry which is preliminary data.</text>
</comment>
<dbReference type="InterPro" id="IPR037923">
    <property type="entry name" value="HTH-like"/>
</dbReference>
<keyword evidence="2" id="KW-0238">DNA-binding</keyword>
<dbReference type="Gene3D" id="2.60.120.10">
    <property type="entry name" value="Jelly Rolls"/>
    <property type="match status" value="1"/>
</dbReference>
<evidence type="ECO:0000313" key="5">
    <source>
        <dbReference type="EMBL" id="GIP17668.1"/>
    </source>
</evidence>
<dbReference type="GO" id="GO:0003700">
    <property type="term" value="F:DNA-binding transcription factor activity"/>
    <property type="evidence" value="ECO:0007669"/>
    <property type="project" value="InterPro"/>
</dbReference>
<dbReference type="InterPro" id="IPR018062">
    <property type="entry name" value="HTH_AraC-typ_CS"/>
</dbReference>
<dbReference type="PANTHER" id="PTHR43280">
    <property type="entry name" value="ARAC-FAMILY TRANSCRIPTIONAL REGULATOR"/>
    <property type="match status" value="1"/>
</dbReference>
<organism evidence="5 6">
    <name type="scientific">Paenibacillus montaniterrae</name>
    <dbReference type="NCBI Taxonomy" id="429341"/>
    <lineage>
        <taxon>Bacteria</taxon>
        <taxon>Bacillati</taxon>
        <taxon>Bacillota</taxon>
        <taxon>Bacilli</taxon>
        <taxon>Bacillales</taxon>
        <taxon>Paenibacillaceae</taxon>
        <taxon>Paenibacillus</taxon>
    </lineage>
</organism>
<protein>
    <submittedName>
        <fullName evidence="5">AraC family transcriptional regulator</fullName>
    </submittedName>
</protein>
<evidence type="ECO:0000256" key="2">
    <source>
        <dbReference type="ARBA" id="ARBA00023125"/>
    </source>
</evidence>
<dbReference type="AlphaFoldDB" id="A0A919YPI3"/>